<keyword evidence="2" id="KW-1185">Reference proteome</keyword>
<organism evidence="1 2">
    <name type="scientific">Paragonimus westermani</name>
    <dbReference type="NCBI Taxonomy" id="34504"/>
    <lineage>
        <taxon>Eukaryota</taxon>
        <taxon>Metazoa</taxon>
        <taxon>Spiralia</taxon>
        <taxon>Lophotrochozoa</taxon>
        <taxon>Platyhelminthes</taxon>
        <taxon>Trematoda</taxon>
        <taxon>Digenea</taxon>
        <taxon>Plagiorchiida</taxon>
        <taxon>Troglotremata</taxon>
        <taxon>Troglotrematidae</taxon>
        <taxon>Paragonimus</taxon>
    </lineage>
</organism>
<accession>A0A5J4N645</accession>
<name>A0A5J4N645_9TREM</name>
<protein>
    <submittedName>
        <fullName evidence="1">Uncharacterized protein</fullName>
    </submittedName>
</protein>
<dbReference type="AlphaFoldDB" id="A0A5J4N645"/>
<comment type="caution">
    <text evidence="1">The sequence shown here is derived from an EMBL/GenBank/DDBJ whole genome shotgun (WGS) entry which is preliminary data.</text>
</comment>
<proteinExistence type="predicted"/>
<reference evidence="1 2" key="1">
    <citation type="journal article" date="2019" name="Gigascience">
        <title>Whole-genome sequence of the oriental lung fluke Paragonimus westermani.</title>
        <authorList>
            <person name="Oey H."/>
            <person name="Zakrzewski M."/>
            <person name="Narain K."/>
            <person name="Devi K.R."/>
            <person name="Agatsuma T."/>
            <person name="Nawaratna S."/>
            <person name="Gobert G.N."/>
            <person name="Jones M.K."/>
            <person name="Ragan M.A."/>
            <person name="McManus D.P."/>
            <person name="Krause L."/>
        </authorList>
    </citation>
    <scope>NUCLEOTIDE SEQUENCE [LARGE SCALE GENOMIC DNA]</scope>
    <source>
        <strain evidence="1 2">IND2009</strain>
    </source>
</reference>
<dbReference type="Proteomes" id="UP000324629">
    <property type="component" value="Unassembled WGS sequence"/>
</dbReference>
<feature type="non-terminal residue" evidence="1">
    <location>
        <position position="1"/>
    </location>
</feature>
<evidence type="ECO:0000313" key="2">
    <source>
        <dbReference type="Proteomes" id="UP000324629"/>
    </source>
</evidence>
<gene>
    <name evidence="1" type="ORF">DEA37_0012758</name>
</gene>
<evidence type="ECO:0000313" key="1">
    <source>
        <dbReference type="EMBL" id="KAA3670898.1"/>
    </source>
</evidence>
<sequence>PRYTKKTFCLLHDTVRVIQLYLNNLCPALELNLNIIRVQSSTDYLETSITWHSATLINCLWNLFQRFCPNHHDTQTDCSLVDKNDNECELVKQKCDPLNIIPHVACTDIEHLVKEQLFFGDDRIIPHALFCHVLGVNFLKPPVVRYLAKQLDPNLSTVEELERFTDDLGVQISNSEVHTLFSDQCVSATHVLLRGEASVVITIEKLIWALKRLQRLDLVHYLYHAQLLFMLSYQPVKQFHF</sequence>
<dbReference type="EMBL" id="QNGE01007880">
    <property type="protein sequence ID" value="KAA3670898.1"/>
    <property type="molecule type" value="Genomic_DNA"/>
</dbReference>